<feature type="non-terminal residue" evidence="1">
    <location>
        <position position="60"/>
    </location>
</feature>
<accession>A0A9P6UF09</accession>
<dbReference type="Gene3D" id="2.80.10.50">
    <property type="match status" value="1"/>
</dbReference>
<proteinExistence type="predicted"/>
<gene>
    <name evidence="1" type="ORF">BGZ97_007857</name>
</gene>
<evidence type="ECO:0000313" key="2">
    <source>
        <dbReference type="Proteomes" id="UP000823405"/>
    </source>
</evidence>
<reference evidence="1" key="1">
    <citation type="journal article" date="2020" name="Fungal Divers.">
        <title>Resolving the Mortierellaceae phylogeny through synthesis of multi-gene phylogenetics and phylogenomics.</title>
        <authorList>
            <person name="Vandepol N."/>
            <person name="Liber J."/>
            <person name="Desiro A."/>
            <person name="Na H."/>
            <person name="Kennedy M."/>
            <person name="Barry K."/>
            <person name="Grigoriev I.V."/>
            <person name="Miller A.N."/>
            <person name="O'Donnell K."/>
            <person name="Stajich J.E."/>
            <person name="Bonito G."/>
        </authorList>
    </citation>
    <scope>NUCLEOTIDE SEQUENCE</scope>
    <source>
        <strain evidence="1">NVP60</strain>
    </source>
</reference>
<comment type="caution">
    <text evidence="1">The sequence shown here is derived from an EMBL/GenBank/DDBJ whole genome shotgun (WGS) entry which is preliminary data.</text>
</comment>
<keyword evidence="2" id="KW-1185">Reference proteome</keyword>
<name>A0A9P6UF09_9FUNG</name>
<sequence length="60" mass="6865">MAIIDHNFASVYERWAVQKHEDGITIQNEGIRYWLITHGKDVVGSSEFEKAGSSWDIEQA</sequence>
<evidence type="ECO:0000313" key="1">
    <source>
        <dbReference type="EMBL" id="KAG0285300.1"/>
    </source>
</evidence>
<dbReference type="OrthoDB" id="2972047at2759"/>
<dbReference type="EMBL" id="JAAAIN010003524">
    <property type="protein sequence ID" value="KAG0285300.1"/>
    <property type="molecule type" value="Genomic_DNA"/>
</dbReference>
<organism evidence="1 2">
    <name type="scientific">Linnemannia gamsii</name>
    <dbReference type="NCBI Taxonomy" id="64522"/>
    <lineage>
        <taxon>Eukaryota</taxon>
        <taxon>Fungi</taxon>
        <taxon>Fungi incertae sedis</taxon>
        <taxon>Mucoromycota</taxon>
        <taxon>Mortierellomycotina</taxon>
        <taxon>Mortierellomycetes</taxon>
        <taxon>Mortierellales</taxon>
        <taxon>Mortierellaceae</taxon>
        <taxon>Linnemannia</taxon>
    </lineage>
</organism>
<protein>
    <submittedName>
        <fullName evidence="1">Uncharacterized protein</fullName>
    </submittedName>
</protein>
<dbReference type="Proteomes" id="UP000823405">
    <property type="component" value="Unassembled WGS sequence"/>
</dbReference>
<dbReference type="AlphaFoldDB" id="A0A9P6UF09"/>